<sequence length="21" mass="2349">MGTCYGKRSACYDLTRSHPTT</sequence>
<organism evidence="1 2">
    <name type="scientific">Adineta steineri</name>
    <dbReference type="NCBI Taxonomy" id="433720"/>
    <lineage>
        <taxon>Eukaryota</taxon>
        <taxon>Metazoa</taxon>
        <taxon>Spiralia</taxon>
        <taxon>Gnathifera</taxon>
        <taxon>Rotifera</taxon>
        <taxon>Eurotatoria</taxon>
        <taxon>Bdelloidea</taxon>
        <taxon>Adinetida</taxon>
        <taxon>Adinetidae</taxon>
        <taxon>Adineta</taxon>
    </lineage>
</organism>
<gene>
    <name evidence="1" type="ORF">OKA104_LOCUS51481</name>
</gene>
<feature type="non-terminal residue" evidence="1">
    <location>
        <position position="21"/>
    </location>
</feature>
<name>A0A820P853_9BILA</name>
<dbReference type="Proteomes" id="UP000663881">
    <property type="component" value="Unassembled WGS sequence"/>
</dbReference>
<accession>A0A820P853</accession>
<protein>
    <submittedName>
        <fullName evidence="1">Uncharacterized protein</fullName>
    </submittedName>
</protein>
<dbReference type="EMBL" id="CAJOAY010027964">
    <property type="protein sequence ID" value="CAF4402592.1"/>
    <property type="molecule type" value="Genomic_DNA"/>
</dbReference>
<evidence type="ECO:0000313" key="1">
    <source>
        <dbReference type="EMBL" id="CAF4402592.1"/>
    </source>
</evidence>
<proteinExistence type="predicted"/>
<dbReference type="AlphaFoldDB" id="A0A820P853"/>
<comment type="caution">
    <text evidence="1">The sequence shown here is derived from an EMBL/GenBank/DDBJ whole genome shotgun (WGS) entry which is preliminary data.</text>
</comment>
<evidence type="ECO:0000313" key="2">
    <source>
        <dbReference type="Proteomes" id="UP000663881"/>
    </source>
</evidence>
<reference evidence="1" key="1">
    <citation type="submission" date="2021-02" db="EMBL/GenBank/DDBJ databases">
        <authorList>
            <person name="Nowell W R."/>
        </authorList>
    </citation>
    <scope>NUCLEOTIDE SEQUENCE</scope>
</reference>